<dbReference type="SUPFAM" id="SSF53098">
    <property type="entry name" value="Ribonuclease H-like"/>
    <property type="match status" value="1"/>
</dbReference>
<evidence type="ECO:0000313" key="3">
    <source>
        <dbReference type="Proteomes" id="UP000059680"/>
    </source>
</evidence>
<dbReference type="SMR" id="A0A0N7KMG1"/>
<dbReference type="EMBL" id="AP014962">
    <property type="protein sequence ID" value="BAS98721.1"/>
    <property type="molecule type" value="Genomic_DNA"/>
</dbReference>
<dbReference type="STRING" id="39947.A0A0N7KMG1"/>
<dbReference type="InterPro" id="IPR044730">
    <property type="entry name" value="RNase_H-like_dom_plant"/>
</dbReference>
<proteinExistence type="predicted"/>
<dbReference type="PaxDb" id="39947-A0A0N7KMG1"/>
<keyword evidence="3" id="KW-1185">Reference proteome</keyword>
<evidence type="ECO:0000313" key="2">
    <source>
        <dbReference type="EMBL" id="BAS98721.1"/>
    </source>
</evidence>
<dbReference type="Pfam" id="PF13456">
    <property type="entry name" value="RVT_3"/>
    <property type="match status" value="1"/>
</dbReference>
<dbReference type="InterPro" id="IPR036397">
    <property type="entry name" value="RNaseH_sf"/>
</dbReference>
<dbReference type="InterPro" id="IPR002156">
    <property type="entry name" value="RNaseH_domain"/>
</dbReference>
<dbReference type="Gramene" id="Os06t0629687-00">
    <property type="protein sequence ID" value="Os06t0629687-00"/>
    <property type="gene ID" value="Os06g0629687"/>
</dbReference>
<dbReference type="PANTHER" id="PTHR47723">
    <property type="entry name" value="OS05G0353850 PROTEIN"/>
    <property type="match status" value="1"/>
</dbReference>
<sequence length="159" mass="17335">MLFVQFPDGGLRLKVRFLLIQMLLSSSQSILLGSGLCLFAANERHSGCIQPEMAEALAIRCALRTAMEEGHQKIVLASDCLAIIQKIQSGARDRSMVGALVSDINFLAAGFLDCSFIHVNRVTNAAAHLLAQCSEQTVCNTYRSVIPETLREVLLSDLN</sequence>
<dbReference type="GO" id="GO:0003676">
    <property type="term" value="F:nucleic acid binding"/>
    <property type="evidence" value="ECO:0007669"/>
    <property type="project" value="InterPro"/>
</dbReference>
<dbReference type="AlphaFoldDB" id="A0A0N7KMG1"/>
<dbReference type="eggNOG" id="ENOG502T1WQ">
    <property type="taxonomic scope" value="Eukaryota"/>
</dbReference>
<reference evidence="3" key="1">
    <citation type="journal article" date="2005" name="Nature">
        <title>The map-based sequence of the rice genome.</title>
        <authorList>
            <consortium name="International rice genome sequencing project (IRGSP)"/>
            <person name="Matsumoto T."/>
            <person name="Wu J."/>
            <person name="Kanamori H."/>
            <person name="Katayose Y."/>
            <person name="Fujisawa M."/>
            <person name="Namiki N."/>
            <person name="Mizuno H."/>
            <person name="Yamamoto K."/>
            <person name="Antonio B.A."/>
            <person name="Baba T."/>
            <person name="Sakata K."/>
            <person name="Nagamura Y."/>
            <person name="Aoki H."/>
            <person name="Arikawa K."/>
            <person name="Arita K."/>
            <person name="Bito T."/>
            <person name="Chiden Y."/>
            <person name="Fujitsuka N."/>
            <person name="Fukunaka R."/>
            <person name="Hamada M."/>
            <person name="Harada C."/>
            <person name="Hayashi A."/>
            <person name="Hijishita S."/>
            <person name="Honda M."/>
            <person name="Hosokawa S."/>
            <person name="Ichikawa Y."/>
            <person name="Idonuma A."/>
            <person name="Iijima M."/>
            <person name="Ikeda M."/>
            <person name="Ikeno M."/>
            <person name="Ito K."/>
            <person name="Ito S."/>
            <person name="Ito T."/>
            <person name="Ito Y."/>
            <person name="Ito Y."/>
            <person name="Iwabuchi A."/>
            <person name="Kamiya K."/>
            <person name="Karasawa W."/>
            <person name="Kurita K."/>
            <person name="Katagiri S."/>
            <person name="Kikuta A."/>
            <person name="Kobayashi H."/>
            <person name="Kobayashi N."/>
            <person name="Machita K."/>
            <person name="Maehara T."/>
            <person name="Masukawa M."/>
            <person name="Mizubayashi T."/>
            <person name="Mukai Y."/>
            <person name="Nagasaki H."/>
            <person name="Nagata Y."/>
            <person name="Naito S."/>
            <person name="Nakashima M."/>
            <person name="Nakama Y."/>
            <person name="Nakamichi Y."/>
            <person name="Nakamura M."/>
            <person name="Meguro A."/>
            <person name="Negishi M."/>
            <person name="Ohta I."/>
            <person name="Ohta T."/>
            <person name="Okamoto M."/>
            <person name="Ono N."/>
            <person name="Saji S."/>
            <person name="Sakaguchi M."/>
            <person name="Sakai K."/>
            <person name="Shibata M."/>
            <person name="Shimokawa T."/>
            <person name="Song J."/>
            <person name="Takazaki Y."/>
            <person name="Terasawa K."/>
            <person name="Tsugane M."/>
            <person name="Tsuji K."/>
            <person name="Ueda S."/>
            <person name="Waki K."/>
            <person name="Yamagata H."/>
            <person name="Yamamoto M."/>
            <person name="Yamamoto S."/>
            <person name="Yamane H."/>
            <person name="Yoshiki S."/>
            <person name="Yoshihara R."/>
            <person name="Yukawa K."/>
            <person name="Zhong H."/>
            <person name="Yano M."/>
            <person name="Yuan Q."/>
            <person name="Ouyang S."/>
            <person name="Liu J."/>
            <person name="Jones K.M."/>
            <person name="Gansberger K."/>
            <person name="Moffat K."/>
            <person name="Hill J."/>
            <person name="Bera J."/>
            <person name="Fadrosh D."/>
            <person name="Jin S."/>
            <person name="Johri S."/>
            <person name="Kim M."/>
            <person name="Overton L."/>
            <person name="Reardon M."/>
            <person name="Tsitrin T."/>
            <person name="Vuong H."/>
            <person name="Weaver B."/>
            <person name="Ciecko A."/>
            <person name="Tallon L."/>
            <person name="Jackson J."/>
            <person name="Pai G."/>
            <person name="Aken S.V."/>
            <person name="Utterback T."/>
            <person name="Reidmuller S."/>
            <person name="Feldblyum T."/>
            <person name="Hsiao J."/>
            <person name="Zismann V."/>
            <person name="Iobst S."/>
            <person name="de Vazeille A.R."/>
            <person name="Buell C.R."/>
            <person name="Ying K."/>
            <person name="Li Y."/>
            <person name="Lu T."/>
            <person name="Huang Y."/>
            <person name="Zhao Q."/>
            <person name="Feng Q."/>
            <person name="Zhang L."/>
            <person name="Zhu J."/>
            <person name="Weng Q."/>
            <person name="Mu J."/>
            <person name="Lu Y."/>
            <person name="Fan D."/>
            <person name="Liu Y."/>
            <person name="Guan J."/>
            <person name="Zhang Y."/>
            <person name="Yu S."/>
            <person name="Liu X."/>
            <person name="Zhang Y."/>
            <person name="Hong G."/>
            <person name="Han B."/>
            <person name="Choisne N."/>
            <person name="Demange N."/>
            <person name="Orjeda G."/>
            <person name="Samain S."/>
            <person name="Cattolico L."/>
            <person name="Pelletier E."/>
            <person name="Couloux A."/>
            <person name="Segurens B."/>
            <person name="Wincker P."/>
            <person name="D'Hont A."/>
            <person name="Scarpelli C."/>
            <person name="Weissenbach J."/>
            <person name="Salanoubat M."/>
            <person name="Quetier F."/>
            <person name="Yu Y."/>
            <person name="Kim H.R."/>
            <person name="Rambo T."/>
            <person name="Currie J."/>
            <person name="Collura K."/>
            <person name="Luo M."/>
            <person name="Yang T."/>
            <person name="Ammiraju J.S.S."/>
            <person name="Engler F."/>
            <person name="Soderlund C."/>
            <person name="Wing R.A."/>
            <person name="Palmer L.E."/>
            <person name="de la Bastide M."/>
            <person name="Spiegel L."/>
            <person name="Nascimento L."/>
            <person name="Zutavern T."/>
            <person name="O'Shaughnessy A."/>
            <person name="Dike S."/>
            <person name="Dedhia N."/>
            <person name="Preston R."/>
            <person name="Balija V."/>
            <person name="McCombie W.R."/>
            <person name="Chow T."/>
            <person name="Chen H."/>
            <person name="Chung M."/>
            <person name="Chen C."/>
            <person name="Shaw J."/>
            <person name="Wu H."/>
            <person name="Hsiao K."/>
            <person name="Chao Y."/>
            <person name="Chu M."/>
            <person name="Cheng C."/>
            <person name="Hour A."/>
            <person name="Lee P."/>
            <person name="Lin S."/>
            <person name="Lin Y."/>
            <person name="Liou J."/>
            <person name="Liu S."/>
            <person name="Hsing Y."/>
            <person name="Raghuvanshi S."/>
            <person name="Mohanty A."/>
            <person name="Bharti A.K."/>
            <person name="Gaur A."/>
            <person name="Gupta V."/>
            <person name="Kumar D."/>
            <person name="Ravi V."/>
            <person name="Vij S."/>
            <person name="Kapur A."/>
            <person name="Khurana P."/>
            <person name="Khurana P."/>
            <person name="Khurana J.P."/>
            <person name="Tyagi A.K."/>
            <person name="Gaikwad K."/>
            <person name="Singh A."/>
            <person name="Dalal V."/>
            <person name="Srivastava S."/>
            <person name="Dixit A."/>
            <person name="Pal A.K."/>
            <person name="Ghazi I.A."/>
            <person name="Yadav M."/>
            <person name="Pandit A."/>
            <person name="Bhargava A."/>
            <person name="Sureshbabu K."/>
            <person name="Batra K."/>
            <person name="Sharma T.R."/>
            <person name="Mohapatra T."/>
            <person name="Singh N.K."/>
            <person name="Messing J."/>
            <person name="Nelson A.B."/>
            <person name="Fuks G."/>
            <person name="Kavchok S."/>
            <person name="Keizer G."/>
            <person name="Linton E."/>
            <person name="Llaca V."/>
            <person name="Song R."/>
            <person name="Tanyolac B."/>
            <person name="Young S."/>
            <person name="Ho-Il K."/>
            <person name="Hahn J.H."/>
            <person name="Sangsakoo G."/>
            <person name="Vanavichit A."/>
            <person name="de Mattos Luiz.A.T."/>
            <person name="Zimmer P.D."/>
            <person name="Malone G."/>
            <person name="Dellagostin O."/>
            <person name="de Oliveira A.C."/>
            <person name="Bevan M."/>
            <person name="Bancroft I."/>
            <person name="Minx P."/>
            <person name="Cordum H."/>
            <person name="Wilson R."/>
            <person name="Cheng Z."/>
            <person name="Jin W."/>
            <person name="Jiang J."/>
            <person name="Leong S.A."/>
            <person name="Iwama H."/>
            <person name="Gojobori T."/>
            <person name="Itoh T."/>
            <person name="Niimura Y."/>
            <person name="Fujii Y."/>
            <person name="Habara T."/>
            <person name="Sakai H."/>
            <person name="Sato Y."/>
            <person name="Wilson G."/>
            <person name="Kumar K."/>
            <person name="McCouch S."/>
            <person name="Juretic N."/>
            <person name="Hoen D."/>
            <person name="Wright S."/>
            <person name="Bruskiewich R."/>
            <person name="Bureau T."/>
            <person name="Miyao A."/>
            <person name="Hirochika H."/>
            <person name="Nishikawa T."/>
            <person name="Kadowaki K."/>
            <person name="Sugiura M."/>
            <person name="Burr B."/>
            <person name="Sasaki T."/>
        </authorList>
    </citation>
    <scope>NUCLEOTIDE SEQUENCE [LARGE SCALE GENOMIC DNA]</scope>
    <source>
        <strain evidence="3">cv. Nipponbare</strain>
    </source>
</reference>
<dbReference type="OMA" id="HISFSWI"/>
<reference evidence="2 3" key="2">
    <citation type="journal article" date="2013" name="Plant Cell Physiol.">
        <title>Rice Annotation Project Database (RAP-DB): an integrative and interactive database for rice genomics.</title>
        <authorList>
            <person name="Sakai H."/>
            <person name="Lee S.S."/>
            <person name="Tanaka T."/>
            <person name="Numa H."/>
            <person name="Kim J."/>
            <person name="Kawahara Y."/>
            <person name="Wakimoto H."/>
            <person name="Yang C.C."/>
            <person name="Iwamoto M."/>
            <person name="Abe T."/>
            <person name="Yamada Y."/>
            <person name="Muto A."/>
            <person name="Inokuchi H."/>
            <person name="Ikemura T."/>
            <person name="Matsumoto T."/>
            <person name="Sasaki T."/>
            <person name="Itoh T."/>
        </authorList>
    </citation>
    <scope>NUCLEOTIDE SEQUENCE [LARGE SCALE GENOMIC DNA]</scope>
    <source>
        <strain evidence="3">cv. Nipponbare</strain>
    </source>
</reference>
<organism evidence="2 3">
    <name type="scientific">Oryza sativa subsp. japonica</name>
    <name type="common">Rice</name>
    <dbReference type="NCBI Taxonomy" id="39947"/>
    <lineage>
        <taxon>Eukaryota</taxon>
        <taxon>Viridiplantae</taxon>
        <taxon>Streptophyta</taxon>
        <taxon>Embryophyta</taxon>
        <taxon>Tracheophyta</taxon>
        <taxon>Spermatophyta</taxon>
        <taxon>Magnoliopsida</taxon>
        <taxon>Liliopsida</taxon>
        <taxon>Poales</taxon>
        <taxon>Poaceae</taxon>
        <taxon>BOP clade</taxon>
        <taxon>Oryzoideae</taxon>
        <taxon>Oryzeae</taxon>
        <taxon>Oryzinae</taxon>
        <taxon>Oryza</taxon>
        <taxon>Oryza sativa</taxon>
    </lineage>
</organism>
<protein>
    <submittedName>
        <fullName evidence="2">Os06g0629687 protein</fullName>
    </submittedName>
</protein>
<dbReference type="InterPro" id="IPR053151">
    <property type="entry name" value="RNase_H-like"/>
</dbReference>
<dbReference type="CDD" id="cd06222">
    <property type="entry name" value="RNase_H_like"/>
    <property type="match status" value="1"/>
</dbReference>
<dbReference type="GO" id="GO:0004523">
    <property type="term" value="F:RNA-DNA hybrid ribonuclease activity"/>
    <property type="evidence" value="ECO:0007669"/>
    <property type="project" value="InterPro"/>
</dbReference>
<dbReference type="InParanoid" id="A0A0N7KMG1"/>
<dbReference type="Gene3D" id="3.30.420.10">
    <property type="entry name" value="Ribonuclease H-like superfamily/Ribonuclease H"/>
    <property type="match status" value="1"/>
</dbReference>
<dbReference type="FunCoup" id="A0A0N7KMG1">
    <property type="interactions" value="1"/>
</dbReference>
<accession>A0A0N7KMG1</accession>
<dbReference type="PANTHER" id="PTHR47723:SF19">
    <property type="entry name" value="POLYNUCLEOTIDYL TRANSFERASE, RIBONUCLEASE H-LIKE SUPERFAMILY PROTEIN"/>
    <property type="match status" value="1"/>
</dbReference>
<dbReference type="Proteomes" id="UP000059680">
    <property type="component" value="Chromosome 6"/>
</dbReference>
<name>A0A0N7KMG1_ORYSJ</name>
<dbReference type="InterPro" id="IPR012337">
    <property type="entry name" value="RNaseH-like_sf"/>
</dbReference>
<gene>
    <name evidence="2" type="ordered locus">Os06g0629687</name>
    <name evidence="2" type="ORF">OSNPB_060629687</name>
</gene>
<reference evidence="2 3" key="3">
    <citation type="journal article" date="2013" name="Rice">
        <title>Improvement of the Oryza sativa Nipponbare reference genome using next generation sequence and optical map data.</title>
        <authorList>
            <person name="Kawahara Y."/>
            <person name="de la Bastide M."/>
            <person name="Hamilton J.P."/>
            <person name="Kanamori H."/>
            <person name="McCombie W.R."/>
            <person name="Ouyang S."/>
            <person name="Schwartz D.C."/>
            <person name="Tanaka T."/>
            <person name="Wu J."/>
            <person name="Zhou S."/>
            <person name="Childs K.L."/>
            <person name="Davidson R.M."/>
            <person name="Lin H."/>
            <person name="Quesada-Ocampo L."/>
            <person name="Vaillancourt B."/>
            <person name="Sakai H."/>
            <person name="Lee S.S."/>
            <person name="Kim J."/>
            <person name="Numa H."/>
            <person name="Itoh T."/>
            <person name="Buell C.R."/>
            <person name="Matsumoto T."/>
        </authorList>
    </citation>
    <scope>NUCLEOTIDE SEQUENCE [LARGE SCALE GENOMIC DNA]</scope>
    <source>
        <strain evidence="3">cv. Nipponbare</strain>
    </source>
</reference>
<evidence type="ECO:0000259" key="1">
    <source>
        <dbReference type="Pfam" id="PF13456"/>
    </source>
</evidence>
<feature type="domain" description="RNase H type-1" evidence="1">
    <location>
        <begin position="34"/>
        <end position="132"/>
    </location>
</feature>